<dbReference type="AlphaFoldDB" id="E8N8Q6"/>
<dbReference type="HOGENOM" id="CLU_1775332_0_0_11"/>
<accession>E8N8Q6</accession>
<proteinExistence type="predicted"/>
<sequence length="146" mass="16320">MIIVVVALTLLTAQGFYSFRVWPEPYPVIRMPAFAAASSAKGTLPVTFVKGSVDFSDGSSQEIDPLAVMETMRFSTARPTLDYAFGPTSAHQWSPQVHSWLRERVEAVTGRTDATEIRFCWQEALVHNDDARVSDQQPCEWTQVPL</sequence>
<dbReference type="EMBL" id="AP012052">
    <property type="protein sequence ID" value="BAJ75712.1"/>
    <property type="molecule type" value="Genomic_DNA"/>
</dbReference>
<evidence type="ECO:0000313" key="1">
    <source>
        <dbReference type="EMBL" id="BAJ75712.1"/>
    </source>
</evidence>
<name>E8N8Q6_MICTS</name>
<reference evidence="1 2" key="1">
    <citation type="journal article" date="2011" name="J. Bacteriol.">
        <title>Genome sequence of Microbacterium testaceum StLB037, an N-acylhomoserine lactone-degrading bacterium isolated from potato leaves.</title>
        <authorList>
            <person name="Morohoshi T."/>
            <person name="Wang W.-Z."/>
            <person name="Someya N."/>
            <person name="Ikeda T."/>
        </authorList>
    </citation>
    <scope>NUCLEOTIDE SEQUENCE [LARGE SCALE GENOMIC DNA]</scope>
    <source>
        <strain evidence="1 2">StLB037</strain>
    </source>
</reference>
<dbReference type="KEGG" id="mts:MTES_2748"/>
<gene>
    <name evidence="1" type="ordered locus">MTES_2748</name>
</gene>
<protein>
    <submittedName>
        <fullName evidence="1">Uncharacterized protein</fullName>
    </submittedName>
</protein>
<evidence type="ECO:0000313" key="2">
    <source>
        <dbReference type="Proteomes" id="UP000008975"/>
    </source>
</evidence>
<dbReference type="Proteomes" id="UP000008975">
    <property type="component" value="Chromosome"/>
</dbReference>
<reference key="2">
    <citation type="submission" date="2011-02" db="EMBL/GenBank/DDBJ databases">
        <title>Genome sequence of Microbacterium testaceum StLB037.</title>
        <authorList>
            <person name="Morohoshi T."/>
            <person name="Wang W.Z."/>
            <person name="Someya N."/>
            <person name="Ikeda T."/>
        </authorList>
    </citation>
    <scope>NUCLEOTIDE SEQUENCE</scope>
    <source>
        <strain>StLB037</strain>
    </source>
</reference>
<dbReference type="STRING" id="979556.MTES_2748"/>
<dbReference type="OrthoDB" id="5070520at2"/>
<organism evidence="1 2">
    <name type="scientific">Microbacterium testaceum (strain StLB037)</name>
    <dbReference type="NCBI Taxonomy" id="979556"/>
    <lineage>
        <taxon>Bacteria</taxon>
        <taxon>Bacillati</taxon>
        <taxon>Actinomycetota</taxon>
        <taxon>Actinomycetes</taxon>
        <taxon>Micrococcales</taxon>
        <taxon>Microbacteriaceae</taxon>
        <taxon>Microbacterium</taxon>
    </lineage>
</organism>
<dbReference type="RefSeq" id="WP_013585837.1">
    <property type="nucleotide sequence ID" value="NC_015125.1"/>
</dbReference>